<dbReference type="Proteomes" id="UP001163046">
    <property type="component" value="Unassembled WGS sequence"/>
</dbReference>
<sequence>MLISGKRVVSRVHWAGDINGEVTVFPRDIAVGIFLKVYRWLGDVFSIFVLHGRFETLRFAMGEHLPGNIPPQKLTGEEVSETSKAMLVGESGVEEKSGFSWVLELEMGCQFEEYIQLICVFDENSHPCRCSSTTCTSRTTRTC</sequence>
<dbReference type="AlphaFoldDB" id="A0A9W9YUZ1"/>
<dbReference type="EMBL" id="MU827304">
    <property type="protein sequence ID" value="KAJ7365184.1"/>
    <property type="molecule type" value="Genomic_DNA"/>
</dbReference>
<accession>A0A9W9YUZ1</accession>
<comment type="caution">
    <text evidence="1">The sequence shown here is derived from an EMBL/GenBank/DDBJ whole genome shotgun (WGS) entry which is preliminary data.</text>
</comment>
<organism evidence="1 2">
    <name type="scientific">Desmophyllum pertusum</name>
    <dbReference type="NCBI Taxonomy" id="174260"/>
    <lineage>
        <taxon>Eukaryota</taxon>
        <taxon>Metazoa</taxon>
        <taxon>Cnidaria</taxon>
        <taxon>Anthozoa</taxon>
        <taxon>Hexacorallia</taxon>
        <taxon>Scleractinia</taxon>
        <taxon>Caryophylliina</taxon>
        <taxon>Caryophylliidae</taxon>
        <taxon>Desmophyllum</taxon>
    </lineage>
</organism>
<evidence type="ECO:0000313" key="1">
    <source>
        <dbReference type="EMBL" id="KAJ7365184.1"/>
    </source>
</evidence>
<proteinExistence type="predicted"/>
<evidence type="ECO:0000313" key="2">
    <source>
        <dbReference type="Proteomes" id="UP001163046"/>
    </source>
</evidence>
<reference evidence="1" key="1">
    <citation type="submission" date="2023-01" db="EMBL/GenBank/DDBJ databases">
        <title>Genome assembly of the deep-sea coral Lophelia pertusa.</title>
        <authorList>
            <person name="Herrera S."/>
            <person name="Cordes E."/>
        </authorList>
    </citation>
    <scope>NUCLEOTIDE SEQUENCE</scope>
    <source>
        <strain evidence="1">USNM1676648</strain>
        <tissue evidence="1">Polyp</tissue>
    </source>
</reference>
<gene>
    <name evidence="1" type="ORF">OS493_007835</name>
</gene>
<name>A0A9W9YUZ1_9CNID</name>
<protein>
    <submittedName>
        <fullName evidence="1">Uncharacterized protein</fullName>
    </submittedName>
</protein>
<keyword evidence="2" id="KW-1185">Reference proteome</keyword>